<evidence type="ECO:0000256" key="3">
    <source>
        <dbReference type="SAM" id="MobiDB-lite"/>
    </source>
</evidence>
<comment type="function">
    <text evidence="2">Probably acts as a heme chaperone, transferring heme to an unknown acceptor. Binds one molecule of heme per monomer, possibly covalently. Binds 1 [4Fe-4S] cluster. The cluster is coordinated with 3 cysteines and an exchangeable S-adenosyl-L-methionine.</text>
</comment>
<dbReference type="RefSeq" id="WP_146393429.1">
    <property type="nucleotide sequence ID" value="NZ_SJPK01000018.1"/>
</dbReference>
<feature type="compositionally biased region" description="Basic and acidic residues" evidence="3">
    <location>
        <begin position="66"/>
        <end position="84"/>
    </location>
</feature>
<evidence type="ECO:0000313" key="6">
    <source>
        <dbReference type="Proteomes" id="UP000318053"/>
    </source>
</evidence>
<keyword evidence="2" id="KW-0963">Cytoplasm</keyword>
<dbReference type="NCBIfam" id="TIGR00539">
    <property type="entry name" value="hemN_rel"/>
    <property type="match status" value="1"/>
</dbReference>
<dbReference type="GO" id="GO:0051539">
    <property type="term" value="F:4 iron, 4 sulfur cluster binding"/>
    <property type="evidence" value="ECO:0007669"/>
    <property type="project" value="UniProtKB-UniRule"/>
</dbReference>
<dbReference type="InterPro" id="IPR010723">
    <property type="entry name" value="HemN_C"/>
</dbReference>
<keyword evidence="5" id="KW-0560">Oxidoreductase</keyword>
<reference evidence="5 6" key="1">
    <citation type="submission" date="2019-02" db="EMBL/GenBank/DDBJ databases">
        <title>Deep-cultivation of Planctomycetes and their phenomic and genomic characterization uncovers novel biology.</title>
        <authorList>
            <person name="Wiegand S."/>
            <person name="Jogler M."/>
            <person name="Boedeker C."/>
            <person name="Pinto D."/>
            <person name="Vollmers J."/>
            <person name="Rivas-Marin E."/>
            <person name="Kohn T."/>
            <person name="Peeters S.H."/>
            <person name="Heuer A."/>
            <person name="Rast P."/>
            <person name="Oberbeckmann S."/>
            <person name="Bunk B."/>
            <person name="Jeske O."/>
            <person name="Meyerdierks A."/>
            <person name="Storesund J.E."/>
            <person name="Kallscheuer N."/>
            <person name="Luecker S."/>
            <person name="Lage O.M."/>
            <person name="Pohl T."/>
            <person name="Merkel B.J."/>
            <person name="Hornburger P."/>
            <person name="Mueller R.-W."/>
            <person name="Bruemmer F."/>
            <person name="Labrenz M."/>
            <person name="Spormann A.M."/>
            <person name="Op Den Camp H."/>
            <person name="Overmann J."/>
            <person name="Amann R."/>
            <person name="Jetten M.S.M."/>
            <person name="Mascher T."/>
            <person name="Medema M.H."/>
            <person name="Devos D.P."/>
            <person name="Kaster A.-K."/>
            <person name="Ovreas L."/>
            <person name="Rohde M."/>
            <person name="Galperin M.Y."/>
            <person name="Jogler C."/>
        </authorList>
    </citation>
    <scope>NUCLEOTIDE SEQUENCE [LARGE SCALE GENOMIC DNA]</scope>
    <source>
        <strain evidence="5 6">CA85</strain>
    </source>
</reference>
<dbReference type="InterPro" id="IPR006638">
    <property type="entry name" value="Elp3/MiaA/NifB-like_rSAM"/>
</dbReference>
<accession>A0A5C5X092</accession>
<dbReference type="OrthoDB" id="9808022at2"/>
<dbReference type="CDD" id="cd01335">
    <property type="entry name" value="Radical_SAM"/>
    <property type="match status" value="1"/>
</dbReference>
<dbReference type="GO" id="GO:0006779">
    <property type="term" value="P:porphyrin-containing compound biosynthetic process"/>
    <property type="evidence" value="ECO:0007669"/>
    <property type="project" value="InterPro"/>
</dbReference>
<dbReference type="InterPro" id="IPR004559">
    <property type="entry name" value="HemW-like"/>
</dbReference>
<keyword evidence="2" id="KW-0349">Heme</keyword>
<comment type="similarity">
    <text evidence="1">Belongs to the anaerobic coproporphyrinogen-III oxidase family. HemW subfamily.</text>
</comment>
<dbReference type="SMART" id="SM00729">
    <property type="entry name" value="Elp3"/>
    <property type="match status" value="1"/>
</dbReference>
<keyword evidence="2" id="KW-0479">Metal-binding</keyword>
<dbReference type="PROSITE" id="PS51918">
    <property type="entry name" value="RADICAL_SAM"/>
    <property type="match status" value="1"/>
</dbReference>
<keyword evidence="6" id="KW-1185">Reference proteome</keyword>
<dbReference type="Gene3D" id="3.80.30.20">
    <property type="entry name" value="tm_1862 like domain"/>
    <property type="match status" value="1"/>
</dbReference>
<dbReference type="AlphaFoldDB" id="A0A5C5X092"/>
<name>A0A5C5X092_9BACT</name>
<dbReference type="InterPro" id="IPR058240">
    <property type="entry name" value="rSAM_sf"/>
</dbReference>
<comment type="subcellular location">
    <subcellularLocation>
        <location evidence="2">Cytoplasm</location>
    </subcellularLocation>
</comment>
<keyword evidence="2" id="KW-0143">Chaperone</keyword>
<dbReference type="Proteomes" id="UP000318053">
    <property type="component" value="Unassembled WGS sequence"/>
</dbReference>
<dbReference type="SFLD" id="SFLDF00562">
    <property type="entry name" value="HemN-like__clustered_with_heat"/>
    <property type="match status" value="1"/>
</dbReference>
<gene>
    <name evidence="5" type="ORF">CA85_46000</name>
</gene>
<dbReference type="SFLD" id="SFLDS00029">
    <property type="entry name" value="Radical_SAM"/>
    <property type="match status" value="1"/>
</dbReference>
<dbReference type="GO" id="GO:0005737">
    <property type="term" value="C:cytoplasm"/>
    <property type="evidence" value="ECO:0007669"/>
    <property type="project" value="UniProtKB-SubCell"/>
</dbReference>
<dbReference type="SFLD" id="SFLDG01065">
    <property type="entry name" value="anaerobic_coproporphyrinogen-I"/>
    <property type="match status" value="1"/>
</dbReference>
<feature type="region of interest" description="Disordered" evidence="3">
    <location>
        <begin position="66"/>
        <end position="86"/>
    </location>
</feature>
<sequence>MEKTSDFDPSLAADPPGGWPVPKSLYLHVPFCRHRCGYCNFSVLAGRDDLQDRFLDAVERELSELQGRRGELGEDRGEARDGRSRRSTMTMTMAPIELDTLYLGGGTPTQLTPPRLRRLFHILSERVSLAEDAEFTCEANPEDLTTETLTGLVEGGVNRLSLGVQSFDDAKLETLQRSHSGEEAVTAIRRAGESIGNISIDLIFAAPGETSPAWQRDLDTACELPIEHISTYSLTYEKGTEFWSRRRQGTLQPVSEDTDIEMYHASRQTLTAAGFQQYEISSFAKQGARSRHNSVYWNGHGWYAVGPSAARFVDGWRDVNHRSPTTYLKQVLAQGSAVAERERIELDQHAREIAAFGIRQIDGIDLQEINRRVGYDFAATIDEVVDRFVKTDTLIRCGHHIRLTEQGLLFADMVESQILD</sequence>
<dbReference type="SUPFAM" id="SSF102114">
    <property type="entry name" value="Radical SAM enzymes"/>
    <property type="match status" value="2"/>
</dbReference>
<keyword evidence="2" id="KW-0004">4Fe-4S</keyword>
<dbReference type="InterPro" id="IPR023404">
    <property type="entry name" value="rSAM_horseshoe"/>
</dbReference>
<dbReference type="PANTHER" id="PTHR13932">
    <property type="entry name" value="COPROPORPHYRINIGEN III OXIDASE"/>
    <property type="match status" value="1"/>
</dbReference>
<evidence type="ECO:0000259" key="4">
    <source>
        <dbReference type="PROSITE" id="PS51918"/>
    </source>
</evidence>
<dbReference type="InterPro" id="IPR034505">
    <property type="entry name" value="Coproporphyrinogen-III_oxidase"/>
</dbReference>
<dbReference type="Pfam" id="PF06969">
    <property type="entry name" value="HemN_C"/>
    <property type="match status" value="1"/>
</dbReference>
<evidence type="ECO:0000256" key="2">
    <source>
        <dbReference type="RuleBase" id="RU364116"/>
    </source>
</evidence>
<protein>
    <recommendedName>
        <fullName evidence="2">Heme chaperone HemW</fullName>
    </recommendedName>
</protein>
<dbReference type="Pfam" id="PF04055">
    <property type="entry name" value="Radical_SAM"/>
    <property type="match status" value="1"/>
</dbReference>
<keyword evidence="2" id="KW-0408">Iron</keyword>
<organism evidence="5 6">
    <name type="scientific">Allorhodopirellula solitaria</name>
    <dbReference type="NCBI Taxonomy" id="2527987"/>
    <lineage>
        <taxon>Bacteria</taxon>
        <taxon>Pseudomonadati</taxon>
        <taxon>Planctomycetota</taxon>
        <taxon>Planctomycetia</taxon>
        <taxon>Pirellulales</taxon>
        <taxon>Pirellulaceae</taxon>
        <taxon>Allorhodopirellula</taxon>
    </lineage>
</organism>
<evidence type="ECO:0000256" key="1">
    <source>
        <dbReference type="ARBA" id="ARBA00006100"/>
    </source>
</evidence>
<keyword evidence="2" id="KW-0411">Iron-sulfur</keyword>
<feature type="domain" description="Radical SAM core" evidence="4">
    <location>
        <begin position="17"/>
        <end position="276"/>
    </location>
</feature>
<dbReference type="GO" id="GO:0046872">
    <property type="term" value="F:metal ion binding"/>
    <property type="evidence" value="ECO:0007669"/>
    <property type="project" value="UniProtKB-UniRule"/>
</dbReference>
<proteinExistence type="inferred from homology"/>
<dbReference type="InterPro" id="IPR007197">
    <property type="entry name" value="rSAM"/>
</dbReference>
<keyword evidence="2" id="KW-0949">S-adenosyl-L-methionine</keyword>
<evidence type="ECO:0000313" key="5">
    <source>
        <dbReference type="EMBL" id="TWT56009.1"/>
    </source>
</evidence>
<dbReference type="EMBL" id="SJPK01000018">
    <property type="protein sequence ID" value="TWT56009.1"/>
    <property type="molecule type" value="Genomic_DNA"/>
</dbReference>
<dbReference type="GO" id="GO:0004109">
    <property type="term" value="F:coproporphyrinogen oxidase activity"/>
    <property type="evidence" value="ECO:0007669"/>
    <property type="project" value="InterPro"/>
</dbReference>
<dbReference type="PANTHER" id="PTHR13932:SF5">
    <property type="entry name" value="RADICAL S-ADENOSYL METHIONINE DOMAIN-CONTAINING PROTEIN 1, MITOCHONDRIAL"/>
    <property type="match status" value="1"/>
</dbReference>
<comment type="caution">
    <text evidence="5">The sequence shown here is derived from an EMBL/GenBank/DDBJ whole genome shotgun (WGS) entry which is preliminary data.</text>
</comment>